<accession>A0A518D0G7</accession>
<evidence type="ECO:0000313" key="4">
    <source>
        <dbReference type="Proteomes" id="UP000319342"/>
    </source>
</evidence>
<organism evidence="3 4">
    <name type="scientific">Rohdeia mirabilis</name>
    <dbReference type="NCBI Taxonomy" id="2528008"/>
    <lineage>
        <taxon>Bacteria</taxon>
        <taxon>Pseudomonadati</taxon>
        <taxon>Planctomycetota</taxon>
        <taxon>Planctomycetia</taxon>
        <taxon>Planctomycetia incertae sedis</taxon>
        <taxon>Rohdeia</taxon>
    </lineage>
</organism>
<reference evidence="3 4" key="1">
    <citation type="submission" date="2019-02" db="EMBL/GenBank/DDBJ databases">
        <title>Deep-cultivation of Planctomycetes and their phenomic and genomic characterization uncovers novel biology.</title>
        <authorList>
            <person name="Wiegand S."/>
            <person name="Jogler M."/>
            <person name="Boedeker C."/>
            <person name="Pinto D."/>
            <person name="Vollmers J."/>
            <person name="Rivas-Marin E."/>
            <person name="Kohn T."/>
            <person name="Peeters S.H."/>
            <person name="Heuer A."/>
            <person name="Rast P."/>
            <person name="Oberbeckmann S."/>
            <person name="Bunk B."/>
            <person name="Jeske O."/>
            <person name="Meyerdierks A."/>
            <person name="Storesund J.E."/>
            <person name="Kallscheuer N."/>
            <person name="Luecker S."/>
            <person name="Lage O.M."/>
            <person name="Pohl T."/>
            <person name="Merkel B.J."/>
            <person name="Hornburger P."/>
            <person name="Mueller R.-W."/>
            <person name="Bruemmer F."/>
            <person name="Labrenz M."/>
            <person name="Spormann A.M."/>
            <person name="Op den Camp H."/>
            <person name="Overmann J."/>
            <person name="Amann R."/>
            <person name="Jetten M.S.M."/>
            <person name="Mascher T."/>
            <person name="Medema M.H."/>
            <person name="Devos D.P."/>
            <person name="Kaster A.-K."/>
            <person name="Ovreas L."/>
            <person name="Rohde M."/>
            <person name="Galperin M.Y."/>
            <person name="Jogler C."/>
        </authorList>
    </citation>
    <scope>NUCLEOTIDE SEQUENCE [LARGE SCALE GENOMIC DNA]</scope>
    <source>
        <strain evidence="3 4">Pla163</strain>
    </source>
</reference>
<dbReference type="Proteomes" id="UP000319342">
    <property type="component" value="Chromosome"/>
</dbReference>
<evidence type="ECO:0000313" key="3">
    <source>
        <dbReference type="EMBL" id="QDU84978.1"/>
    </source>
</evidence>
<dbReference type="InterPro" id="IPR000086">
    <property type="entry name" value="NUDIX_hydrolase_dom"/>
</dbReference>
<sequence length="201" mass="21850">MWSKVRYCPACAAPLESAPVFGRERLRCPACAFVLFANPVGAAGAVVVDPDRRILLVRRAIAPHAGSWALPAGYQEIDESPSGAAEREVREETGVTIRTVALLDLVFVPDDPRKPANVALFLAIPVAGEPSGRDDALDADWFALDDLPRRLAFESNHRILERLAKASDESRGWWASWRAALDDSNETDASNAGTEGNDRVD</sequence>
<dbReference type="GO" id="GO:0016787">
    <property type="term" value="F:hydrolase activity"/>
    <property type="evidence" value="ECO:0007669"/>
    <property type="project" value="UniProtKB-KW"/>
</dbReference>
<dbReference type="Pfam" id="PF00293">
    <property type="entry name" value="NUDIX"/>
    <property type="match status" value="1"/>
</dbReference>
<dbReference type="AlphaFoldDB" id="A0A518D0G7"/>
<dbReference type="PANTHER" id="PTHR43222:SF2">
    <property type="entry name" value="NUDIX HYDROLASE 23, CHLOROPLASTIC"/>
    <property type="match status" value="1"/>
</dbReference>
<dbReference type="SUPFAM" id="SSF55811">
    <property type="entry name" value="Nudix"/>
    <property type="match status" value="1"/>
</dbReference>
<feature type="domain" description="Nudix hydrolase" evidence="2">
    <location>
        <begin position="38"/>
        <end position="164"/>
    </location>
</feature>
<dbReference type="PROSITE" id="PS51462">
    <property type="entry name" value="NUDIX"/>
    <property type="match status" value="1"/>
</dbReference>
<dbReference type="EMBL" id="CP036290">
    <property type="protein sequence ID" value="QDU84978.1"/>
    <property type="molecule type" value="Genomic_DNA"/>
</dbReference>
<dbReference type="PANTHER" id="PTHR43222">
    <property type="entry name" value="NUDIX HYDROLASE 23"/>
    <property type="match status" value="1"/>
</dbReference>
<dbReference type="InterPro" id="IPR015797">
    <property type="entry name" value="NUDIX_hydrolase-like_dom_sf"/>
</dbReference>
<dbReference type="RefSeq" id="WP_419185790.1">
    <property type="nucleotide sequence ID" value="NZ_CP036290.1"/>
</dbReference>
<dbReference type="InterPro" id="IPR020084">
    <property type="entry name" value="NUDIX_hydrolase_CS"/>
</dbReference>
<evidence type="ECO:0000259" key="2">
    <source>
        <dbReference type="PROSITE" id="PS51462"/>
    </source>
</evidence>
<keyword evidence="4" id="KW-1185">Reference proteome</keyword>
<proteinExistence type="predicted"/>
<gene>
    <name evidence="3" type="primary">mutT4</name>
    <name evidence="3" type="ORF">Pla163_20980</name>
</gene>
<dbReference type="Gene3D" id="3.90.79.10">
    <property type="entry name" value="Nucleoside Triphosphate Pyrophosphohydrolase"/>
    <property type="match status" value="1"/>
</dbReference>
<evidence type="ECO:0000256" key="1">
    <source>
        <dbReference type="ARBA" id="ARBA00022801"/>
    </source>
</evidence>
<name>A0A518D0G7_9BACT</name>
<protein>
    <submittedName>
        <fullName evidence="3">Mutator protein MutT4</fullName>
        <ecNumber evidence="3">3.6.1.-</ecNumber>
    </submittedName>
</protein>
<keyword evidence="1 3" id="KW-0378">Hydrolase</keyword>
<dbReference type="EC" id="3.6.1.-" evidence="3"/>
<dbReference type="PROSITE" id="PS00893">
    <property type="entry name" value="NUDIX_BOX"/>
    <property type="match status" value="1"/>
</dbReference>